<protein>
    <submittedName>
        <fullName evidence="2">DUF1801 domain-containing protein</fullName>
    </submittedName>
</protein>
<reference evidence="2 3" key="1">
    <citation type="journal article" date="2022" name="Environ. Microbiol. Rep.">
        <title>Eco-phylogenetic analyses reveal divergent evolution of vitamin B12 metabolism in the marine bacterial family 'Psychromonadaceae'.</title>
        <authorList>
            <person name="Jin X."/>
            <person name="Yang Y."/>
            <person name="Cao H."/>
            <person name="Gao B."/>
            <person name="Zhao Z."/>
        </authorList>
    </citation>
    <scope>NUCLEOTIDE SEQUENCE [LARGE SCALE GENOMIC DNA]</scope>
    <source>
        <strain evidence="2 3">MKS20</strain>
    </source>
</reference>
<gene>
    <name evidence="2" type="ORF">K6Y31_02570</name>
</gene>
<dbReference type="RefSeq" id="WP_233051439.1">
    <property type="nucleotide sequence ID" value="NZ_JAIMJA010000002.1"/>
</dbReference>
<comment type="caution">
    <text evidence="2">The sequence shown here is derived from an EMBL/GenBank/DDBJ whole genome shotgun (WGS) entry which is preliminary data.</text>
</comment>
<dbReference type="Pfam" id="PF08818">
    <property type="entry name" value="DUF1801"/>
    <property type="match status" value="1"/>
</dbReference>
<evidence type="ECO:0000259" key="1">
    <source>
        <dbReference type="Pfam" id="PF08818"/>
    </source>
</evidence>
<proteinExistence type="predicted"/>
<dbReference type="Proteomes" id="UP001201273">
    <property type="component" value="Unassembled WGS sequence"/>
</dbReference>
<evidence type="ECO:0000313" key="2">
    <source>
        <dbReference type="EMBL" id="MCE2593697.1"/>
    </source>
</evidence>
<evidence type="ECO:0000313" key="3">
    <source>
        <dbReference type="Proteomes" id="UP001201273"/>
    </source>
</evidence>
<accession>A0ABS8W6I2</accession>
<dbReference type="EMBL" id="JAIMJA010000002">
    <property type="protein sequence ID" value="MCE2593697.1"/>
    <property type="molecule type" value="Genomic_DNA"/>
</dbReference>
<organism evidence="2 3">
    <name type="scientific">Motilimonas cestriensis</name>
    <dbReference type="NCBI Taxonomy" id="2742685"/>
    <lineage>
        <taxon>Bacteria</taxon>
        <taxon>Pseudomonadati</taxon>
        <taxon>Pseudomonadota</taxon>
        <taxon>Gammaproteobacteria</taxon>
        <taxon>Alteromonadales</taxon>
        <taxon>Alteromonadales genera incertae sedis</taxon>
        <taxon>Motilimonas</taxon>
    </lineage>
</organism>
<name>A0ABS8W6I2_9GAMM</name>
<feature type="domain" description="YdhG-like" evidence="1">
    <location>
        <begin position="17"/>
        <end position="122"/>
    </location>
</feature>
<keyword evidence="3" id="KW-1185">Reference proteome</keyword>
<sequence length="136" mass="15525">MPADVAARFNDYPSAVQPKLLQLRTIIFELCQQHQLGKVEESLKWGEPSYAVKNGSPVRLDWKANHPDHYCLFFNCKTRLIDTFRELFSTYPTITFAGNRAMLLPLSQPLPDAVLKQCLLMALTYHKIKHLPLLGA</sequence>
<dbReference type="SUPFAM" id="SSF159888">
    <property type="entry name" value="YdhG-like"/>
    <property type="match status" value="1"/>
</dbReference>
<dbReference type="InterPro" id="IPR014922">
    <property type="entry name" value="YdhG-like"/>
</dbReference>